<evidence type="ECO:0000313" key="2">
    <source>
        <dbReference type="EMBL" id="KAK9509787.1"/>
    </source>
</evidence>
<evidence type="ECO:0000313" key="3">
    <source>
        <dbReference type="Proteomes" id="UP001461498"/>
    </source>
</evidence>
<dbReference type="AlphaFoldDB" id="A0AAW1DLI2"/>
<feature type="transmembrane region" description="Helical" evidence="1">
    <location>
        <begin position="60"/>
        <end position="86"/>
    </location>
</feature>
<keyword evidence="1" id="KW-0812">Transmembrane</keyword>
<keyword evidence="3" id="KW-1185">Reference proteome</keyword>
<proteinExistence type="predicted"/>
<keyword evidence="1" id="KW-1133">Transmembrane helix</keyword>
<dbReference type="Proteomes" id="UP001461498">
    <property type="component" value="Unassembled WGS sequence"/>
</dbReference>
<sequence length="127" mass="14475">MFRVGIGRSLLRRLQWLEDGEEHKVRHGKHRPHAGVTRRNQTLVPSLARAKRSCYTGNEVLAIIAVTCVLNFAFVLIIMACVHYCTHAGSSHKSNRVYRFFIVAWQPKNMETQTSCSPNRVLQNGTQ</sequence>
<organism evidence="2 3">
    <name type="scientific">Rhynocoris fuscipes</name>
    <dbReference type="NCBI Taxonomy" id="488301"/>
    <lineage>
        <taxon>Eukaryota</taxon>
        <taxon>Metazoa</taxon>
        <taxon>Ecdysozoa</taxon>
        <taxon>Arthropoda</taxon>
        <taxon>Hexapoda</taxon>
        <taxon>Insecta</taxon>
        <taxon>Pterygota</taxon>
        <taxon>Neoptera</taxon>
        <taxon>Paraneoptera</taxon>
        <taxon>Hemiptera</taxon>
        <taxon>Heteroptera</taxon>
        <taxon>Panheteroptera</taxon>
        <taxon>Cimicomorpha</taxon>
        <taxon>Reduviidae</taxon>
        <taxon>Harpactorinae</taxon>
        <taxon>Harpactorini</taxon>
        <taxon>Rhynocoris</taxon>
    </lineage>
</organism>
<reference evidence="2 3" key="1">
    <citation type="submission" date="2022-12" db="EMBL/GenBank/DDBJ databases">
        <title>Chromosome-level genome assembly of true bugs.</title>
        <authorList>
            <person name="Ma L."/>
            <person name="Li H."/>
        </authorList>
    </citation>
    <scope>NUCLEOTIDE SEQUENCE [LARGE SCALE GENOMIC DNA]</scope>
    <source>
        <strain evidence="2">Lab_2022b</strain>
    </source>
</reference>
<evidence type="ECO:0000256" key="1">
    <source>
        <dbReference type="SAM" id="Phobius"/>
    </source>
</evidence>
<keyword evidence="1" id="KW-0472">Membrane</keyword>
<dbReference type="EMBL" id="JAPXFL010000003">
    <property type="protein sequence ID" value="KAK9509787.1"/>
    <property type="molecule type" value="Genomic_DNA"/>
</dbReference>
<name>A0AAW1DLI2_9HEMI</name>
<gene>
    <name evidence="2" type="ORF">O3M35_007023</name>
</gene>
<protein>
    <submittedName>
        <fullName evidence="2">Uncharacterized protein</fullName>
    </submittedName>
</protein>
<accession>A0AAW1DLI2</accession>
<comment type="caution">
    <text evidence="2">The sequence shown here is derived from an EMBL/GenBank/DDBJ whole genome shotgun (WGS) entry which is preliminary data.</text>
</comment>